<dbReference type="GO" id="GO:0016740">
    <property type="term" value="F:transferase activity"/>
    <property type="evidence" value="ECO:0007669"/>
    <property type="project" value="UniProtKB-KW"/>
</dbReference>
<reference evidence="6 7" key="1">
    <citation type="submission" date="2015-06" db="EMBL/GenBank/DDBJ databases">
        <title>Draft genome assembly of filamentous brackish cyanobacterium Limnoraphis robusta strain CS-951.</title>
        <authorList>
            <person name="Willis A."/>
            <person name="Parks M."/>
            <person name="Burford M.A."/>
        </authorList>
    </citation>
    <scope>NUCLEOTIDE SEQUENCE [LARGE SCALE GENOMIC DNA]</scope>
    <source>
        <strain evidence="6 7">CS-951</strain>
    </source>
</reference>
<dbReference type="InterPro" id="IPR050241">
    <property type="entry name" value="NAD-cap_RNA_hydrolase_NudC"/>
</dbReference>
<dbReference type="InterPro" id="IPR000086">
    <property type="entry name" value="NUDIX_hydrolase_dom"/>
</dbReference>
<gene>
    <name evidence="6" type="ORF">WN50_09700</name>
</gene>
<dbReference type="PANTHER" id="PTHR42904:SF1">
    <property type="entry name" value="NUCLEOSIDE DIPHOSPHATE-LINKED MOIETY X MOTIF 17"/>
    <property type="match status" value="1"/>
</dbReference>
<dbReference type="GO" id="GO:0005829">
    <property type="term" value="C:cytosol"/>
    <property type="evidence" value="ECO:0007669"/>
    <property type="project" value="TreeGrafter"/>
</dbReference>
<evidence type="ECO:0000259" key="5">
    <source>
        <dbReference type="PROSITE" id="PS51462"/>
    </source>
</evidence>
<comment type="cofactor">
    <cofactor evidence="1">
        <name>Mg(2+)</name>
        <dbReference type="ChEBI" id="CHEBI:18420"/>
    </cofactor>
</comment>
<name>A0A0F5YI05_9CYAN</name>
<dbReference type="PANTHER" id="PTHR42904">
    <property type="entry name" value="NUDIX HYDROLASE, NUDC SUBFAMILY"/>
    <property type="match status" value="1"/>
</dbReference>
<dbReference type="OrthoDB" id="9131041at2"/>
<keyword evidence="3" id="KW-0378">Hydrolase</keyword>
<evidence type="ECO:0000313" key="6">
    <source>
        <dbReference type="EMBL" id="KKD38277.1"/>
    </source>
</evidence>
<dbReference type="RefSeq" id="WP_046278334.1">
    <property type="nucleotide sequence ID" value="NZ_LATL02000236.1"/>
</dbReference>
<dbReference type="GO" id="GO:0006742">
    <property type="term" value="P:NADP+ catabolic process"/>
    <property type="evidence" value="ECO:0007669"/>
    <property type="project" value="TreeGrafter"/>
</dbReference>
<dbReference type="AlphaFoldDB" id="A0A0F5YI05"/>
<dbReference type="Gene3D" id="3.90.79.10">
    <property type="entry name" value="Nucleoside Triphosphate Pyrophosphohydrolase"/>
    <property type="match status" value="1"/>
</dbReference>
<dbReference type="GO" id="GO:0019677">
    <property type="term" value="P:NAD+ catabolic process"/>
    <property type="evidence" value="ECO:0007669"/>
    <property type="project" value="TreeGrafter"/>
</dbReference>
<protein>
    <submittedName>
        <fullName evidence="6">Acetyltransferase</fullName>
    </submittedName>
</protein>
<evidence type="ECO:0000256" key="1">
    <source>
        <dbReference type="ARBA" id="ARBA00001946"/>
    </source>
</evidence>
<comment type="caution">
    <text evidence="6">The sequence shown here is derived from an EMBL/GenBank/DDBJ whole genome shotgun (WGS) entry which is preliminary data.</text>
</comment>
<evidence type="ECO:0000256" key="3">
    <source>
        <dbReference type="ARBA" id="ARBA00022801"/>
    </source>
</evidence>
<dbReference type="SUPFAM" id="SSF55811">
    <property type="entry name" value="Nudix"/>
    <property type="match status" value="1"/>
</dbReference>
<proteinExistence type="predicted"/>
<dbReference type="Pfam" id="PF00293">
    <property type="entry name" value="NUDIX"/>
    <property type="match status" value="1"/>
</dbReference>
<feature type="domain" description="Nudix hydrolase" evidence="5">
    <location>
        <begin position="2"/>
        <end position="128"/>
    </location>
</feature>
<keyword evidence="4" id="KW-0460">Magnesium</keyword>
<organism evidence="6 7">
    <name type="scientific">Limnoraphis robusta CS-951</name>
    <dbReference type="NCBI Taxonomy" id="1637645"/>
    <lineage>
        <taxon>Bacteria</taxon>
        <taxon>Bacillati</taxon>
        <taxon>Cyanobacteriota</taxon>
        <taxon>Cyanophyceae</taxon>
        <taxon>Oscillatoriophycideae</taxon>
        <taxon>Oscillatoriales</taxon>
        <taxon>Sirenicapillariaceae</taxon>
        <taxon>Limnoraphis</taxon>
    </lineage>
</organism>
<dbReference type="GO" id="GO:0046872">
    <property type="term" value="F:metal ion binding"/>
    <property type="evidence" value="ECO:0007669"/>
    <property type="project" value="UniProtKB-KW"/>
</dbReference>
<sequence length="140" mass="16522">MKKPIGCVIIILNDLHQVLLVLRDQKSAIPFPNTWNLLGGFKEEGESPKDCIHRELLEEIEVDVGEVYFWRKYHWVDCDEYVFWQSLNLDLNQVKLNEGQRLAYFSRSQIQQTQLAFECNQILEDFFQAEVRVANLEANF</sequence>
<dbReference type="Proteomes" id="UP000033607">
    <property type="component" value="Unassembled WGS sequence"/>
</dbReference>
<dbReference type="CDD" id="cd18882">
    <property type="entry name" value="NUDIX_Hydrolase"/>
    <property type="match status" value="1"/>
</dbReference>
<accession>A0A0F5YI05</accession>
<evidence type="ECO:0000256" key="2">
    <source>
        <dbReference type="ARBA" id="ARBA00022723"/>
    </source>
</evidence>
<dbReference type="InterPro" id="IPR015797">
    <property type="entry name" value="NUDIX_hydrolase-like_dom_sf"/>
</dbReference>
<keyword evidence="6" id="KW-0808">Transferase</keyword>
<evidence type="ECO:0000313" key="7">
    <source>
        <dbReference type="Proteomes" id="UP000033607"/>
    </source>
</evidence>
<dbReference type="PROSITE" id="PS51462">
    <property type="entry name" value="NUDIX"/>
    <property type="match status" value="1"/>
</dbReference>
<dbReference type="GO" id="GO:0035529">
    <property type="term" value="F:NADH pyrophosphatase activity"/>
    <property type="evidence" value="ECO:0007669"/>
    <property type="project" value="TreeGrafter"/>
</dbReference>
<dbReference type="EMBL" id="LATL02000236">
    <property type="protein sequence ID" value="KKD38277.1"/>
    <property type="molecule type" value="Genomic_DNA"/>
</dbReference>
<evidence type="ECO:0000256" key="4">
    <source>
        <dbReference type="ARBA" id="ARBA00022842"/>
    </source>
</evidence>
<keyword evidence="2" id="KW-0479">Metal-binding</keyword>